<keyword evidence="1" id="KW-1133">Transmembrane helix</keyword>
<sequence>MFFVQDMPCYAGAQNIVFNVALWLSLITGASTLVACLYGCAVAGGLTMYIDLFGTPAQLLVVSLLGLVFTLIQTPITIIAAWAHTSGLRGRTTAARLAQVRSQGILNYGVENDDDEEQVMPVFYYSTTPFKGQASTILLALRVLGWMSIATLIVETLLGIGALAYYPSYSGNSIVSFAPFLTVGEADTRTSVQLNWADTSHKGSNLLLYQGEDVPVSTEQGTWISYAPIIDSSVSHVTLRGLEGGKTYYYYIKYFSKSMGINSFTTKSSADSTTGILFCSGLKGSSSFGRRLISASEDSHHTLLVSIGGLASASIMDWNRLLSSRNNLLSKFSLVAAGRGTSDIFASRDKYQSNLLQPVTFESVIKLYQPRMRTTPELSEKFDNLLNTFPYSIRILYRNKNLPVFTDGAHYHFVHGPVLVVILDITQDYYRTSYMDCPDFTVLSGEQLLYLEEILTKYGPEVHPEIKYRFITVHGELYQLYADIPCENSLANTLELLACRHNVTTIIGRGSDGFTLHNRTDTCHLLGYANNLFAVQLPDAGSLSAWGRSLLRSYIGDFFQYFKGRAKKQRWPADTIRGPLNNSAYGSSSLLLAATGNIVLRIKPLQSTETNVIQCELVAYDISIQKVVYKLLLV</sequence>
<organism evidence="2 3">
    <name type="scientific">Giardia duodenalis assemblage B</name>
    <dbReference type="NCBI Taxonomy" id="1394984"/>
    <lineage>
        <taxon>Eukaryota</taxon>
        <taxon>Metamonada</taxon>
        <taxon>Diplomonadida</taxon>
        <taxon>Hexamitidae</taxon>
        <taxon>Giardiinae</taxon>
        <taxon>Giardia</taxon>
    </lineage>
</organism>
<keyword evidence="1" id="KW-0812">Transmembrane</keyword>
<accession>A0A132NNY6</accession>
<dbReference type="EMBL" id="JXTI01000162">
    <property type="protein sequence ID" value="KWX11701.1"/>
    <property type="molecule type" value="Genomic_DNA"/>
</dbReference>
<feature type="transmembrane region" description="Helical" evidence="1">
    <location>
        <begin position="20"/>
        <end position="47"/>
    </location>
</feature>
<evidence type="ECO:0000256" key="1">
    <source>
        <dbReference type="SAM" id="Phobius"/>
    </source>
</evidence>
<feature type="transmembrane region" description="Helical" evidence="1">
    <location>
        <begin position="59"/>
        <end position="83"/>
    </location>
</feature>
<dbReference type="Gene3D" id="2.60.40.10">
    <property type="entry name" value="Immunoglobulins"/>
    <property type="match status" value="1"/>
</dbReference>
<dbReference type="VEuPathDB" id="GiardiaDB:QR46_4328"/>
<evidence type="ECO:0000313" key="2">
    <source>
        <dbReference type="EMBL" id="KWX11701.1"/>
    </source>
</evidence>
<proteinExistence type="predicted"/>
<gene>
    <name evidence="2" type="ORF">QR46_4328</name>
</gene>
<protein>
    <submittedName>
        <fullName evidence="2">Uncharacterized protein</fullName>
    </submittedName>
</protein>
<dbReference type="AlphaFoldDB" id="A0A132NNY6"/>
<dbReference type="Proteomes" id="UP000070089">
    <property type="component" value="Unassembled WGS sequence"/>
</dbReference>
<feature type="transmembrane region" description="Helical" evidence="1">
    <location>
        <begin position="143"/>
        <end position="166"/>
    </location>
</feature>
<comment type="caution">
    <text evidence="2">The sequence shown here is derived from an EMBL/GenBank/DDBJ whole genome shotgun (WGS) entry which is preliminary data.</text>
</comment>
<keyword evidence="1" id="KW-0472">Membrane</keyword>
<dbReference type="InterPro" id="IPR013783">
    <property type="entry name" value="Ig-like_fold"/>
</dbReference>
<dbReference type="OrthoDB" id="10254938at2759"/>
<name>A0A132NNY6_GIAIN</name>
<evidence type="ECO:0000313" key="3">
    <source>
        <dbReference type="Proteomes" id="UP000070089"/>
    </source>
</evidence>
<reference evidence="2 3" key="1">
    <citation type="journal article" date="2015" name="Mol. Biochem. Parasitol.">
        <title>Identification of polymorphic genes for use in assemblage B genotyping assays through comparative genomics of multiple assemblage B Giardia duodenalis isolates.</title>
        <authorList>
            <person name="Wielinga C."/>
            <person name="Thompson R.C."/>
            <person name="Monis P."/>
            <person name="Ryan U."/>
        </authorList>
    </citation>
    <scope>NUCLEOTIDE SEQUENCE [LARGE SCALE GENOMIC DNA]</scope>
    <source>
        <strain evidence="2 3">BAH15c1</strain>
    </source>
</reference>